<feature type="chain" id="PRO_5047379824" evidence="1">
    <location>
        <begin position="28"/>
        <end position="318"/>
    </location>
</feature>
<dbReference type="PANTHER" id="PTHR42941">
    <property type="entry name" value="SLL1037 PROTEIN"/>
    <property type="match status" value="1"/>
</dbReference>
<feature type="signal peptide" evidence="1">
    <location>
        <begin position="1"/>
        <end position="27"/>
    </location>
</feature>
<keyword evidence="1" id="KW-0732">Signal</keyword>
<dbReference type="Pfam" id="PF16868">
    <property type="entry name" value="NMT1_3"/>
    <property type="match status" value="1"/>
</dbReference>
<dbReference type="SUPFAM" id="SSF53850">
    <property type="entry name" value="Periplasmic binding protein-like II"/>
    <property type="match status" value="1"/>
</dbReference>
<keyword evidence="3" id="KW-1185">Reference proteome</keyword>
<dbReference type="InterPro" id="IPR011852">
    <property type="entry name" value="TRAP_TAXI"/>
</dbReference>
<dbReference type="CDD" id="cd13567">
    <property type="entry name" value="PBP2_TtGluBP"/>
    <property type="match status" value="1"/>
</dbReference>
<name>A0ABV3WND7_9HYPH</name>
<reference evidence="2 3" key="1">
    <citation type="submission" date="2024-01" db="EMBL/GenBank/DDBJ databases">
        <title>New evidence supports the origin of RcGTA from prophage.</title>
        <authorList>
            <person name="Xu Y."/>
            <person name="Liu B."/>
            <person name="Chen F."/>
        </authorList>
    </citation>
    <scope>NUCLEOTIDE SEQUENCE [LARGE SCALE GENOMIC DNA]</scope>
    <source>
        <strain evidence="2 3">CBW1107-2</strain>
    </source>
</reference>
<dbReference type="NCBIfam" id="TIGR02122">
    <property type="entry name" value="TRAP_TAXI"/>
    <property type="match status" value="1"/>
</dbReference>
<protein>
    <submittedName>
        <fullName evidence="2">TAXI family TRAP transporter solute-binding subunit</fullName>
    </submittedName>
</protein>
<evidence type="ECO:0000313" key="2">
    <source>
        <dbReference type="EMBL" id="MEX4006172.1"/>
    </source>
</evidence>
<comment type="caution">
    <text evidence="2">The sequence shown here is derived from an EMBL/GenBank/DDBJ whole genome shotgun (WGS) entry which is preliminary data.</text>
</comment>
<proteinExistence type="predicted"/>
<organism evidence="2 3">
    <name type="scientific">Neoaquamicrobium sediminum</name>
    <dbReference type="NCBI Taxonomy" id="1849104"/>
    <lineage>
        <taxon>Bacteria</taxon>
        <taxon>Pseudomonadati</taxon>
        <taxon>Pseudomonadota</taxon>
        <taxon>Alphaproteobacteria</taxon>
        <taxon>Hyphomicrobiales</taxon>
        <taxon>Phyllobacteriaceae</taxon>
        <taxon>Neoaquamicrobium</taxon>
    </lineage>
</organism>
<dbReference type="PANTHER" id="PTHR42941:SF1">
    <property type="entry name" value="SLL1037 PROTEIN"/>
    <property type="match status" value="1"/>
</dbReference>
<accession>A0ABV3WND7</accession>
<gene>
    <name evidence="2" type="ORF">V1479_02585</name>
</gene>
<dbReference type="Gene3D" id="3.40.190.10">
    <property type="entry name" value="Periplasmic binding protein-like II"/>
    <property type="match status" value="2"/>
</dbReference>
<evidence type="ECO:0000313" key="3">
    <source>
        <dbReference type="Proteomes" id="UP001559025"/>
    </source>
</evidence>
<dbReference type="RefSeq" id="WP_368801526.1">
    <property type="nucleotide sequence ID" value="NZ_CBDDTD010000001.1"/>
</dbReference>
<dbReference type="EMBL" id="JAZHFV010000001">
    <property type="protein sequence ID" value="MEX4006172.1"/>
    <property type="molecule type" value="Genomic_DNA"/>
</dbReference>
<sequence>MKHVTRNLLAAGAVAVSLGFGATAAKAQEFINVLTGGTSGVYYPLGVALAKIYSDNMDGVQTQVQSTKASVENLNLLQQGRGEIALALGDSVQNAWAGNTEAGFPGKLDKLRAIAAIYPNYVQIVASQESGITDLEGLKGKSLSVGAPASGTELNARAIFEAAGMSYDDLGKLEYLPFAESVELIKNRQLDATLQSAGLGVASIKDLAISLPTTVVAVPAEIAESMGAPFIAATIPAGTYEGQAEDVPTVAITNILVTHDGVTDEVAYQMTKLLFENLDEMVAAHSAARAISAEKGPQGLPIPLHPGAERYYKEAGLL</sequence>
<evidence type="ECO:0000256" key="1">
    <source>
        <dbReference type="SAM" id="SignalP"/>
    </source>
</evidence>
<dbReference type="Proteomes" id="UP001559025">
    <property type="component" value="Unassembled WGS sequence"/>
</dbReference>